<accession>A0A916QDN6</accession>
<dbReference type="Pfam" id="PF09537">
    <property type="entry name" value="DUF2383"/>
    <property type="match status" value="1"/>
</dbReference>
<name>A0A916QDN6_9BACL</name>
<dbReference type="Gene3D" id="1.20.1260.10">
    <property type="match status" value="1"/>
</dbReference>
<feature type="domain" description="DUF2383" evidence="1">
    <location>
        <begin position="11"/>
        <end position="75"/>
    </location>
</feature>
<evidence type="ECO:0000259" key="1">
    <source>
        <dbReference type="Pfam" id="PF09537"/>
    </source>
</evidence>
<dbReference type="AlphaFoldDB" id="A0A916QDN6"/>
<evidence type="ECO:0000313" key="2">
    <source>
        <dbReference type="EMBL" id="GFR37059.1"/>
    </source>
</evidence>
<sequence length="172" mass="19415">MEKMVQPDKQKVINELNRFVRGRYMGLHQYEQLILHAKDPQVKEMLQRFQKHAKLGTIKVVNRIKELGGEPVDDGLSLDAPLDPSLSCELLIDAFPDITDYLRPIMINLGEQRGGTFLVLLFRNLRRCSCGTSNDIAKSDASSFPSNTAKKPLLPPYISTNSAVRIPFVSFQ</sequence>
<evidence type="ECO:0000313" key="3">
    <source>
        <dbReference type="Proteomes" id="UP000654993"/>
    </source>
</evidence>
<dbReference type="EMBL" id="BMAQ01000003">
    <property type="protein sequence ID" value="GFR37059.1"/>
    <property type="molecule type" value="Genomic_DNA"/>
</dbReference>
<comment type="caution">
    <text evidence="2">The sequence shown here is derived from an EMBL/GenBank/DDBJ whole genome shotgun (WGS) entry which is preliminary data.</text>
</comment>
<proteinExistence type="predicted"/>
<dbReference type="CDD" id="cd00657">
    <property type="entry name" value="Ferritin_like"/>
    <property type="match status" value="1"/>
</dbReference>
<dbReference type="SUPFAM" id="SSF47240">
    <property type="entry name" value="Ferritin-like"/>
    <property type="match status" value="1"/>
</dbReference>
<gene>
    <name evidence="2" type="ORF">PRECH8_03550</name>
</gene>
<dbReference type="InterPro" id="IPR019052">
    <property type="entry name" value="DUF2383"/>
</dbReference>
<keyword evidence="3" id="KW-1185">Reference proteome</keyword>
<organism evidence="2 3">
    <name type="scientific">Insulibacter thermoxylanivorax</name>
    <dbReference type="NCBI Taxonomy" id="2749268"/>
    <lineage>
        <taxon>Bacteria</taxon>
        <taxon>Bacillati</taxon>
        <taxon>Bacillota</taxon>
        <taxon>Bacilli</taxon>
        <taxon>Bacillales</taxon>
        <taxon>Paenibacillaceae</taxon>
        <taxon>Insulibacter</taxon>
    </lineage>
</organism>
<dbReference type="Proteomes" id="UP000654993">
    <property type="component" value="Unassembled WGS sequence"/>
</dbReference>
<dbReference type="InterPro" id="IPR009078">
    <property type="entry name" value="Ferritin-like_SF"/>
</dbReference>
<protein>
    <recommendedName>
        <fullName evidence="1">DUF2383 domain-containing protein</fullName>
    </recommendedName>
</protein>
<dbReference type="InterPro" id="IPR012347">
    <property type="entry name" value="Ferritin-like"/>
</dbReference>
<reference evidence="2" key="2">
    <citation type="journal article" date="2021" name="Data Brief">
        <title>Draft genome sequence data of the facultative, thermophilic, xylanolytic bacterium Paenibacillus sp. strain DA-C8.</title>
        <authorList>
            <person name="Chhe C."/>
            <person name="Uke A."/>
            <person name="Baramee S."/>
            <person name="Ungkulpasvich U."/>
            <person name="Tachaapaikoon C."/>
            <person name="Pason P."/>
            <person name="Waeonukul R."/>
            <person name="Ratanakhanokchai K."/>
            <person name="Kosugi A."/>
        </authorList>
    </citation>
    <scope>NUCLEOTIDE SEQUENCE</scope>
    <source>
        <strain evidence="2">DA-C8</strain>
    </source>
</reference>
<reference evidence="2" key="1">
    <citation type="submission" date="2020-08" db="EMBL/GenBank/DDBJ databases">
        <authorList>
            <person name="Uke A."/>
            <person name="Chhe C."/>
            <person name="Baramee S."/>
            <person name="Kosugi A."/>
        </authorList>
    </citation>
    <scope>NUCLEOTIDE SEQUENCE</scope>
    <source>
        <strain evidence="2">DA-C8</strain>
    </source>
</reference>
<dbReference type="RefSeq" id="WP_200965365.1">
    <property type="nucleotide sequence ID" value="NZ_BMAQ01000003.1"/>
</dbReference>